<sequence>MSASTLAYLYDHLTRIFKYFSAIDSCELANGYILLMHVDDRFYEALLLSGLMLGSLAKMY</sequence>
<name>A0A371E3N4_MUCPR</name>
<dbReference type="AlphaFoldDB" id="A0A371E3N4"/>
<dbReference type="Proteomes" id="UP000257109">
    <property type="component" value="Unassembled WGS sequence"/>
</dbReference>
<organism evidence="1 2">
    <name type="scientific">Mucuna pruriens</name>
    <name type="common">Velvet bean</name>
    <name type="synonym">Dolichos pruriens</name>
    <dbReference type="NCBI Taxonomy" id="157652"/>
    <lineage>
        <taxon>Eukaryota</taxon>
        <taxon>Viridiplantae</taxon>
        <taxon>Streptophyta</taxon>
        <taxon>Embryophyta</taxon>
        <taxon>Tracheophyta</taxon>
        <taxon>Spermatophyta</taxon>
        <taxon>Magnoliopsida</taxon>
        <taxon>eudicotyledons</taxon>
        <taxon>Gunneridae</taxon>
        <taxon>Pentapetalae</taxon>
        <taxon>rosids</taxon>
        <taxon>fabids</taxon>
        <taxon>Fabales</taxon>
        <taxon>Fabaceae</taxon>
        <taxon>Papilionoideae</taxon>
        <taxon>50 kb inversion clade</taxon>
        <taxon>NPAAA clade</taxon>
        <taxon>indigoferoid/millettioid clade</taxon>
        <taxon>Phaseoleae</taxon>
        <taxon>Mucuna</taxon>
    </lineage>
</organism>
<comment type="caution">
    <text evidence="1">The sequence shown here is derived from an EMBL/GenBank/DDBJ whole genome shotgun (WGS) entry which is preliminary data.</text>
</comment>
<keyword evidence="2" id="KW-1185">Reference proteome</keyword>
<dbReference type="EMBL" id="QJKJ01016708">
    <property type="protein sequence ID" value="RDX60632.1"/>
    <property type="molecule type" value="Genomic_DNA"/>
</dbReference>
<protein>
    <submittedName>
        <fullName evidence="1">Uncharacterized protein</fullName>
    </submittedName>
</protein>
<feature type="non-terminal residue" evidence="1">
    <location>
        <position position="1"/>
    </location>
</feature>
<evidence type="ECO:0000313" key="1">
    <source>
        <dbReference type="EMBL" id="RDX60632.1"/>
    </source>
</evidence>
<evidence type="ECO:0000313" key="2">
    <source>
        <dbReference type="Proteomes" id="UP000257109"/>
    </source>
</evidence>
<accession>A0A371E3N4</accession>
<reference evidence="1" key="1">
    <citation type="submission" date="2018-05" db="EMBL/GenBank/DDBJ databases">
        <title>Draft genome of Mucuna pruriens seed.</title>
        <authorList>
            <person name="Nnadi N.E."/>
            <person name="Vos R."/>
            <person name="Hasami M.H."/>
            <person name="Devisetty U.K."/>
            <person name="Aguiy J.C."/>
        </authorList>
    </citation>
    <scope>NUCLEOTIDE SEQUENCE [LARGE SCALE GENOMIC DNA]</scope>
    <source>
        <strain evidence="1">JCA_2017</strain>
    </source>
</reference>
<proteinExistence type="predicted"/>
<gene>
    <name evidence="1" type="ORF">CR513_61211</name>
</gene>